<accession>A0A7K0K1J3</accession>
<gene>
    <name evidence="3" type="ORF">FYJ63_01320</name>
</gene>
<protein>
    <submittedName>
        <fullName evidence="3">Uncharacterized protein</fullName>
    </submittedName>
</protein>
<evidence type="ECO:0000313" key="3">
    <source>
        <dbReference type="EMBL" id="MST48905.1"/>
    </source>
</evidence>
<evidence type="ECO:0000256" key="2">
    <source>
        <dbReference type="SAM" id="MobiDB-lite"/>
    </source>
</evidence>
<sequence>MGTTYTRGELARLLEIKPAHVNRLQHMGIINPERNQYGYFIYTKQCLRDAEDYFLMVPKANANWKPLTRVAELFGIAPTTIHGYIKAGKVRSQKSWLNERLVNVQDIQEVLVGKERAKSDKRIAIIEHKPEKPGPEEAKPEPAVKSMVPSLESLRQQKRALEEKLEVARMLVEVREMRKQLSELEKGLD</sequence>
<reference evidence="3 4" key="1">
    <citation type="submission" date="2019-08" db="EMBL/GenBank/DDBJ databases">
        <title>In-depth cultivation of the pig gut microbiome towards novel bacterial diversity and tailored functional studies.</title>
        <authorList>
            <person name="Wylensek D."/>
            <person name="Hitch T.C.A."/>
            <person name="Clavel T."/>
        </authorList>
    </citation>
    <scope>NUCLEOTIDE SEQUENCE [LARGE SCALE GENOMIC DNA]</scope>
    <source>
        <strain evidence="3 4">RF-GAM-744-WT-7</strain>
    </source>
</reference>
<evidence type="ECO:0000256" key="1">
    <source>
        <dbReference type="SAM" id="Coils"/>
    </source>
</evidence>
<dbReference type="EMBL" id="VUMY01000002">
    <property type="protein sequence ID" value="MST48905.1"/>
    <property type="molecule type" value="Genomic_DNA"/>
</dbReference>
<keyword evidence="4" id="KW-1185">Reference proteome</keyword>
<comment type="caution">
    <text evidence="3">The sequence shown here is derived from an EMBL/GenBank/DDBJ whole genome shotgun (WGS) entry which is preliminary data.</text>
</comment>
<proteinExistence type="predicted"/>
<name>A0A7K0K1J3_9ACTO</name>
<keyword evidence="1" id="KW-0175">Coiled coil</keyword>
<dbReference type="Proteomes" id="UP000442535">
    <property type="component" value="Unassembled WGS sequence"/>
</dbReference>
<feature type="compositionally biased region" description="Basic and acidic residues" evidence="2">
    <location>
        <begin position="129"/>
        <end position="142"/>
    </location>
</feature>
<feature type="coiled-coil region" evidence="1">
    <location>
        <begin position="151"/>
        <end position="187"/>
    </location>
</feature>
<feature type="region of interest" description="Disordered" evidence="2">
    <location>
        <begin position="129"/>
        <end position="149"/>
    </location>
</feature>
<evidence type="ECO:0000313" key="4">
    <source>
        <dbReference type="Proteomes" id="UP000442535"/>
    </source>
</evidence>
<dbReference type="RefSeq" id="WP_154543048.1">
    <property type="nucleotide sequence ID" value="NZ_VUMY01000002.1"/>
</dbReference>
<dbReference type="AlphaFoldDB" id="A0A7K0K1J3"/>
<organism evidence="3 4">
    <name type="scientific">Mobiluncus porci</name>
    <dbReference type="NCBI Taxonomy" id="2652278"/>
    <lineage>
        <taxon>Bacteria</taxon>
        <taxon>Bacillati</taxon>
        <taxon>Actinomycetota</taxon>
        <taxon>Actinomycetes</taxon>
        <taxon>Actinomycetales</taxon>
        <taxon>Actinomycetaceae</taxon>
        <taxon>Mobiluncus</taxon>
    </lineage>
</organism>